<evidence type="ECO:0000313" key="5">
    <source>
        <dbReference type="WBParaSite" id="NBR_0001013101-mRNA-1"/>
    </source>
</evidence>
<feature type="compositionally biased region" description="Low complexity" evidence="1">
    <location>
        <begin position="165"/>
        <end position="174"/>
    </location>
</feature>
<keyword evidence="4" id="KW-1185">Reference proteome</keyword>
<feature type="region of interest" description="Disordered" evidence="1">
    <location>
        <begin position="165"/>
        <end position="196"/>
    </location>
</feature>
<evidence type="ECO:0000313" key="3">
    <source>
        <dbReference type="EMBL" id="VDL73721.1"/>
    </source>
</evidence>
<organism evidence="5">
    <name type="scientific">Nippostrongylus brasiliensis</name>
    <name type="common">Rat hookworm</name>
    <dbReference type="NCBI Taxonomy" id="27835"/>
    <lineage>
        <taxon>Eukaryota</taxon>
        <taxon>Metazoa</taxon>
        <taxon>Ecdysozoa</taxon>
        <taxon>Nematoda</taxon>
        <taxon>Chromadorea</taxon>
        <taxon>Rhabditida</taxon>
        <taxon>Rhabditina</taxon>
        <taxon>Rhabditomorpha</taxon>
        <taxon>Strongyloidea</taxon>
        <taxon>Heligmosomidae</taxon>
        <taxon>Nippostrongylus</taxon>
    </lineage>
</organism>
<dbReference type="Proteomes" id="UP000271162">
    <property type="component" value="Unassembled WGS sequence"/>
</dbReference>
<name>A0A0N4Y2Z3_NIPBR</name>
<evidence type="ECO:0000256" key="1">
    <source>
        <dbReference type="SAM" id="MobiDB-lite"/>
    </source>
</evidence>
<reference evidence="3 4" key="2">
    <citation type="submission" date="2018-11" db="EMBL/GenBank/DDBJ databases">
        <authorList>
            <consortium name="Pathogen Informatics"/>
        </authorList>
    </citation>
    <scope>NUCLEOTIDE SEQUENCE [LARGE SCALE GENOMIC DNA]</scope>
</reference>
<dbReference type="EMBL" id="UYSL01020259">
    <property type="protein sequence ID" value="VDL73721.1"/>
    <property type="molecule type" value="Genomic_DNA"/>
</dbReference>
<evidence type="ECO:0000256" key="2">
    <source>
        <dbReference type="SAM" id="SignalP"/>
    </source>
</evidence>
<feature type="signal peptide" evidence="2">
    <location>
        <begin position="1"/>
        <end position="27"/>
    </location>
</feature>
<dbReference type="OrthoDB" id="5845844at2759"/>
<dbReference type="WBParaSite" id="NBR_0001013101-mRNA-1">
    <property type="protein sequence ID" value="NBR_0001013101-mRNA-1"/>
    <property type="gene ID" value="NBR_0001013101"/>
</dbReference>
<dbReference type="AlphaFoldDB" id="A0A0N4Y2Z3"/>
<protein>
    <submittedName>
        <fullName evidence="5">Seroin</fullName>
    </submittedName>
</protein>
<reference evidence="5" key="1">
    <citation type="submission" date="2017-02" db="UniProtKB">
        <authorList>
            <consortium name="WormBaseParasite"/>
        </authorList>
    </citation>
    <scope>IDENTIFICATION</scope>
</reference>
<sequence length="196" mass="20305">MSTTTFTTVLAVVVVAFVAVFIDQVNCQPGIQNSNPFSFGGFNPFQGGVFSPDFGTNLANQIQQASQNAAKYGGISTVNGVTTATQNIGGTLYTAKLPAASSISVSTSNDYDQNGNKVQTVTVVVNGDTTLYKTVGGRTTVTDGNGKIRYDGGPFHIRNSSSYWKSYDSGSSSGSGSGPVPSNDDPRPAEVGSGYN</sequence>
<evidence type="ECO:0000313" key="4">
    <source>
        <dbReference type="Proteomes" id="UP000271162"/>
    </source>
</evidence>
<gene>
    <name evidence="3" type="ORF">NBR_LOCUS10132</name>
</gene>
<proteinExistence type="predicted"/>
<keyword evidence="2" id="KW-0732">Signal</keyword>
<accession>A0A0N4Y2Z3</accession>
<feature type="chain" id="PRO_5043125112" evidence="2">
    <location>
        <begin position="28"/>
        <end position="196"/>
    </location>
</feature>